<dbReference type="KEGG" id="spar:SPRG_00303"/>
<proteinExistence type="predicted"/>
<feature type="region of interest" description="Disordered" evidence="2">
    <location>
        <begin position="347"/>
        <end position="410"/>
    </location>
</feature>
<dbReference type="EMBL" id="KK583189">
    <property type="protein sequence ID" value="KDO35456.1"/>
    <property type="molecule type" value="Genomic_DNA"/>
</dbReference>
<keyword evidence="4" id="KW-1185">Reference proteome</keyword>
<feature type="compositionally biased region" description="Basic and acidic residues" evidence="2">
    <location>
        <begin position="683"/>
        <end position="693"/>
    </location>
</feature>
<keyword evidence="1" id="KW-0175">Coiled coil</keyword>
<feature type="region of interest" description="Disordered" evidence="2">
    <location>
        <begin position="150"/>
        <end position="227"/>
    </location>
</feature>
<evidence type="ECO:0000313" key="3">
    <source>
        <dbReference type="EMBL" id="KDO35456.1"/>
    </source>
</evidence>
<feature type="compositionally biased region" description="Acidic residues" evidence="2">
    <location>
        <begin position="540"/>
        <end position="549"/>
    </location>
</feature>
<feature type="compositionally biased region" description="Acidic residues" evidence="2">
    <location>
        <begin position="1658"/>
        <end position="1669"/>
    </location>
</feature>
<feature type="region of interest" description="Disordered" evidence="2">
    <location>
        <begin position="322"/>
        <end position="341"/>
    </location>
</feature>
<sequence>MRIETSVACRPSSGFVPTVVTVPKVARIPPPRPAAIVIPTPPATPFARAAKPKPRPIVVDTPLSPPPAVLCTLSQPPKRRRSVVDAPPAHAAEVEAPSFSREHLRRKEHDRWTAAVRWLKEAHYADAQTKEKAASEAAKRQHLVDMAKTVREQNLKRFTKPTPVLPKQPRQSRTPTAVVSLPPKKPPVPRLGKRRSTKTVVPPSPVSNQKEVAPPPAPAIPKRKKRAVATKQPVDVASAVDETSKASLKARRATARVFMEQQKQDREKQRRRERQSEAEHARARYAKLQHVETVRLQRLHDSVALAKKTKHMETLVRAQMQSTTEHAMGSDTRPSAGRAFWPTDVVDDDESVDTEDGLDANAWPTSPPNNPPVDDTQSEAENDDENDDASNDSSDDDDGASTEPEDASALRKLYALKQLTDSLTNRLSQLSQPPVAPPPAIVPIKWQDTATAEMEERIEAALEMYAPQALPAPFKPPVYIPAEAPPRSVPSSVSSSASSLDASAFYRPTPMAQEAPDASDDLPTTETMQSRVPAANNQDTSEDDDDDSDGAPSWRRRPSLVDERPSSAWRVTPMLPRQQRVSKTHRLIAASRDAYSVVDMFAQELLQQQQNQQALRYPTPRFEAVEDTEDDDDDGHREQRPSCMVSPDDTFVRSSSDNSDGARVSEHDDWPAAFLDRAQVAGRPKEGQDKGASDEDAPDEGALDGMAQYAMDPDVEALLSEAHRILSREASTAETTPPRVYWDHMLLEDDDMAPALHRRPRVTIVTEEDVMAQRRQFSPRTLSRQLLAAVEFQETLHEAQMHLESLEHAHEVQETQDETLDWSHAVRADVDHLCESHALLQDTLAYQSQLHDENLLRQARDLLEERLQAQRDTAVQTEVPLRHDAGTEATWRQDAGTMAIEARDGGTQFALRLSVAVQSDALTVDAEAATPTQWVHVEPTAKDDVDYDKEEEDAPIARSAIIDADVESAVNESQVYSDAFEASVARPASVVDNSILEDDEDVDDDAAPEFDGGDGDEIADDDGAYSEGFESPRKSSMADSIIDDEDENDGAVANMAAAIVSDDVDDTIVEEDDAPIYSNDVNDATVDDDAVPIYSDGFESPGKPPMTLSTPDDEGEQVGEDDAYSEAFSSPRKPTSVADSVHGESVSGSPRHASVVGSVADDAYSEAFESPRKGSIATSVPDDDDDADVGSFEDPPPVQESSGSIDDEAHETTGALAPTAYTPLPSYTPSLTPLSASATPSPRVEAYLSSLAQRDATKAQYIRHILVRKASEDKLLELRYARLTSAGALSAWQVEMEKLHLDGARTANVAKCYEDMMCFPPESQDEVRVLAEAFGGSLATWTPVLAPSLSPSGPSRRVETTAGSTQGSNDYADEFEAASKDASNEVLEDNNDETVVEASVEDDDYNDDASVPDDDASVPDDDASVPDEEAPPDVYDEASTKDDTGLESGVVDDAVADVETAVRDDAVPDDVDEDEDGIDDDESAKEDAEIYSSDNFAAPSEDVADVSEAPVAEDDDPATPVNDTPDDVGVSGVYSDDDFEEHKSTVDEASLVYSVDGFEAPASATDVSVVDVPSASLPADPLVNDDAPVETSEPEDDIADIPSETSEAEAEVEDDYDDDAPVADAETTAQDDGEYSQDEFASGSAPVDSPAVAAGVEADADDGYGDDFESSSKSGSGEAASNTSEQLRRALDELQQTHPRLVSAEEDAKYTRRKLQALALLEAKKNAIIAGTKLSELAAIDNLVTYSLQLNVYEEITKQTPVFVSVAQDTATPSAAPATTVAAAPEPDDYSDSFSDDEEHTDVRGYVAETAAAPDGVITPAPVVPALASSLDEEEQRLQALQAAVAAKQQEAMTVQALVAKEERRILIHETIETLQVQLDQTERLVVSEADRLAALQATSKDVATVDNPQRAQIDDASDEVAGSHEADAMACDDASLDESFSSEKAAPCESASILVKERGAEVAHVDNDDATNDLLADDDDGSVELSVVDGESLSDVDVADASFGSQDDGNDDEPSIVVAPLALDAAPTIDVAPAPTVPRLATTPQVLDDSFSSIVDDEPPSVDLLDGFDVVEAALPANWLRETSVQTVATMETLDYIEAALPPVDASGDIGDVTMTSMDYLEDAEAPKLATAMSFLDACDHVEVAELVASASQSPTDVFASYDHVEMASSALPLSTNDVCSTERTLVADAEREDIDSQDGGGADSDALSDQHLLDDSVPLEGDIDVHYEVEAVEMPSTVREDLPSTQLDAYDYVEQAQVPSVSVKSERIEELLATPHVDIGALVTALWHNIEQDVWADVLCTATVETTYVNVEGELDSGDENVINTADDMATATSDRVDRLVDDIFSDVLHDTLLSLRRPVPQQTTVPRPSTPPMAPVFKADTLRDVTAFKAEYTLMTQARQAFDWQQIDAALVGGVDVDVDLPASTLAARRRLMQDWQRENAAPSARPPVDNVPKSVKELLLDDTSGAAVASVTSRLVKSTVDSEARILDAIWSQLLDEAVGGSLSQWPALENADT</sequence>
<dbReference type="OrthoDB" id="116474at2759"/>
<evidence type="ECO:0000256" key="1">
    <source>
        <dbReference type="SAM" id="Coils"/>
    </source>
</evidence>
<feature type="compositionally biased region" description="Acidic residues" evidence="2">
    <location>
        <begin position="347"/>
        <end position="358"/>
    </location>
</feature>
<dbReference type="RefSeq" id="XP_012193795.1">
    <property type="nucleotide sequence ID" value="XM_012338405.1"/>
</dbReference>
<feature type="compositionally biased region" description="Low complexity" evidence="2">
    <location>
        <begin position="1671"/>
        <end position="1681"/>
    </location>
</feature>
<feature type="compositionally biased region" description="Acidic residues" evidence="2">
    <location>
        <begin position="376"/>
        <end position="406"/>
    </location>
</feature>
<dbReference type="OMA" id="TKDFGTP"/>
<feature type="compositionally biased region" description="Basic and acidic residues" evidence="2">
    <location>
        <begin position="262"/>
        <end position="282"/>
    </location>
</feature>
<feature type="region of interest" description="Disordered" evidence="2">
    <location>
        <begin position="1774"/>
        <end position="1799"/>
    </location>
</feature>
<feature type="compositionally biased region" description="Polar residues" evidence="2">
    <location>
        <begin position="522"/>
        <end position="538"/>
    </location>
</feature>
<feature type="region of interest" description="Disordered" evidence="2">
    <location>
        <begin position="1398"/>
        <end position="1542"/>
    </location>
</feature>
<feature type="compositionally biased region" description="Acidic residues" evidence="2">
    <location>
        <begin position="1111"/>
        <end position="1124"/>
    </location>
</feature>
<feature type="compositionally biased region" description="Acidic residues" evidence="2">
    <location>
        <begin position="1786"/>
        <end position="1799"/>
    </location>
</feature>
<feature type="region of interest" description="Disordered" evidence="2">
    <location>
        <begin position="1575"/>
        <end position="1685"/>
    </location>
</feature>
<feature type="region of interest" description="Disordered" evidence="2">
    <location>
        <begin position="1073"/>
        <end position="1153"/>
    </location>
</feature>
<dbReference type="VEuPathDB" id="FungiDB:SPRG_00303"/>
<feature type="compositionally biased region" description="Acidic residues" evidence="2">
    <location>
        <begin position="1606"/>
        <end position="1621"/>
    </location>
</feature>
<dbReference type="GeneID" id="24122950"/>
<feature type="region of interest" description="Disordered" evidence="2">
    <location>
        <begin position="2190"/>
        <end position="2210"/>
    </location>
</feature>
<feature type="compositionally biased region" description="Acidic residues" evidence="2">
    <location>
        <begin position="1398"/>
        <end position="1436"/>
    </location>
</feature>
<feature type="region of interest" description="Disordered" evidence="2">
    <location>
        <begin position="1166"/>
        <end position="1207"/>
    </location>
</feature>
<protein>
    <submittedName>
        <fullName evidence="3">Uncharacterized protein</fullName>
    </submittedName>
</protein>
<feature type="region of interest" description="Disordered" evidence="2">
    <location>
        <begin position="258"/>
        <end position="286"/>
    </location>
</feature>
<feature type="compositionally biased region" description="Low complexity" evidence="2">
    <location>
        <begin position="1774"/>
        <end position="1785"/>
    </location>
</feature>
<dbReference type="STRING" id="695850.A0A067D9Y0"/>
<feature type="region of interest" description="Disordered" evidence="2">
    <location>
        <begin position="991"/>
        <end position="1038"/>
    </location>
</feature>
<reference evidence="3 4" key="1">
    <citation type="journal article" date="2013" name="PLoS Genet.">
        <title>Distinctive expansion of potential virulence genes in the genome of the oomycete fish pathogen Saprolegnia parasitica.</title>
        <authorList>
            <person name="Jiang R.H."/>
            <person name="de Bruijn I."/>
            <person name="Haas B.J."/>
            <person name="Belmonte R."/>
            <person name="Lobach L."/>
            <person name="Christie J."/>
            <person name="van den Ackerveken G."/>
            <person name="Bottin A."/>
            <person name="Bulone V."/>
            <person name="Diaz-Moreno S.M."/>
            <person name="Dumas B."/>
            <person name="Fan L."/>
            <person name="Gaulin E."/>
            <person name="Govers F."/>
            <person name="Grenville-Briggs L.J."/>
            <person name="Horner N.R."/>
            <person name="Levin J.Z."/>
            <person name="Mammella M."/>
            <person name="Meijer H.J."/>
            <person name="Morris P."/>
            <person name="Nusbaum C."/>
            <person name="Oome S."/>
            <person name="Phillips A.J."/>
            <person name="van Rooyen D."/>
            <person name="Rzeszutek E."/>
            <person name="Saraiva M."/>
            <person name="Secombes C.J."/>
            <person name="Seidl M.F."/>
            <person name="Snel B."/>
            <person name="Stassen J.H."/>
            <person name="Sykes S."/>
            <person name="Tripathy S."/>
            <person name="van den Berg H."/>
            <person name="Vega-Arreguin J.C."/>
            <person name="Wawra S."/>
            <person name="Young S.K."/>
            <person name="Zeng Q."/>
            <person name="Dieguez-Uribeondo J."/>
            <person name="Russ C."/>
            <person name="Tyler B.M."/>
            <person name="van West P."/>
        </authorList>
    </citation>
    <scope>NUCLEOTIDE SEQUENCE [LARGE SCALE GENOMIC DNA]</scope>
    <source>
        <strain evidence="3 4">CBS 223.65</strain>
    </source>
</reference>
<dbReference type="Proteomes" id="UP000030745">
    <property type="component" value="Unassembled WGS sequence"/>
</dbReference>
<feature type="region of interest" description="Disordered" evidence="2">
    <location>
        <begin position="482"/>
        <end position="582"/>
    </location>
</feature>
<feature type="compositionally biased region" description="Acidic residues" evidence="2">
    <location>
        <begin position="995"/>
        <end position="1024"/>
    </location>
</feature>
<feature type="compositionally biased region" description="Low complexity" evidence="2">
    <location>
        <begin position="489"/>
        <end position="504"/>
    </location>
</feature>
<gene>
    <name evidence="3" type="ORF">SPRG_00303</name>
</gene>
<name>A0A067D9Y0_SAPPC</name>
<feature type="compositionally biased region" description="Acidic residues" evidence="2">
    <location>
        <begin position="1467"/>
        <end position="1484"/>
    </location>
</feature>
<evidence type="ECO:0000256" key="2">
    <source>
        <dbReference type="SAM" id="MobiDB-lite"/>
    </source>
</evidence>
<accession>A0A067D9Y0</accession>
<organism evidence="3 4">
    <name type="scientific">Saprolegnia parasitica (strain CBS 223.65)</name>
    <dbReference type="NCBI Taxonomy" id="695850"/>
    <lineage>
        <taxon>Eukaryota</taxon>
        <taxon>Sar</taxon>
        <taxon>Stramenopiles</taxon>
        <taxon>Oomycota</taxon>
        <taxon>Saprolegniomycetes</taxon>
        <taxon>Saprolegniales</taxon>
        <taxon>Saprolegniaceae</taxon>
        <taxon>Saprolegnia</taxon>
    </lineage>
</organism>
<feature type="region of interest" description="Disordered" evidence="2">
    <location>
        <begin position="1343"/>
        <end position="1370"/>
    </location>
</feature>
<feature type="coiled-coil region" evidence="1">
    <location>
        <begin position="1824"/>
        <end position="1851"/>
    </location>
</feature>
<evidence type="ECO:0000313" key="4">
    <source>
        <dbReference type="Proteomes" id="UP000030745"/>
    </source>
</evidence>
<feature type="region of interest" description="Disordered" evidence="2">
    <location>
        <begin position="626"/>
        <end position="702"/>
    </location>
</feature>